<dbReference type="Gene3D" id="2.40.50.140">
    <property type="entry name" value="Nucleic acid-binding proteins"/>
    <property type="match status" value="2"/>
</dbReference>
<dbReference type="InParanoid" id="B4NCV9"/>
<name>B4NCV9_DROWI</name>
<organism evidence="5 6">
    <name type="scientific">Drosophila willistoni</name>
    <name type="common">Fruit fly</name>
    <dbReference type="NCBI Taxonomy" id="7260"/>
    <lineage>
        <taxon>Eukaryota</taxon>
        <taxon>Metazoa</taxon>
        <taxon>Ecdysozoa</taxon>
        <taxon>Arthropoda</taxon>
        <taxon>Hexapoda</taxon>
        <taxon>Insecta</taxon>
        <taxon>Pterygota</taxon>
        <taxon>Neoptera</taxon>
        <taxon>Endopterygota</taxon>
        <taxon>Diptera</taxon>
        <taxon>Brachycera</taxon>
        <taxon>Muscomorpha</taxon>
        <taxon>Ephydroidea</taxon>
        <taxon>Drosophilidae</taxon>
        <taxon>Drosophila</taxon>
        <taxon>Sophophora</taxon>
    </lineage>
</organism>
<keyword evidence="2" id="KW-0469">Meiosis</keyword>
<sequence length="485" mass="55083">MNSKSHKLKLGDMEPFMTNISIVALIISKSTPNVFLDKLNGEQRGVINLTLRDTQKHITNCNCWGQKQCIEEYNSMLNIGDIVDVVGAKVTSNNSQLIGAPGEQPHRYQPMATICCSLSVNEGHGYIVHHNPEDVTTIQRLHNLIHVPHKPIRSALKLADVRGAGDQLRTYVDLLVVVASVRPVREFKRKVVHRNGSLKLQCLEMVVIDTSCPDGMIFTIWQPEWIRRSQYWQPRKTILYLIDVRTSYSEFYGSTVLTHSSCSLIYENPQSPGDDLQNLLKFAANIPLKSFDFLAQTDLTSLPLASEIRNQMTVKQIYARAEGDLRDAATEQFTTVLYAMVTKFDIDGLAMIINRKCKACHRLISGNRNDCENESCQLEFSLCYSGVRYAHFFNINLHLSDHTGTLIEARLAGGVAEHVLGLNAETFQVLLDREKSKLKWQYLLKYFEVKLLIRKQAAMRRNLSAIIIDMKPIQLNQIIEKFNAF</sequence>
<dbReference type="InterPro" id="IPR012340">
    <property type="entry name" value="NA-bd_OB-fold"/>
</dbReference>
<dbReference type="STRING" id="7260.B4NCV9"/>
<dbReference type="GO" id="GO:0006302">
    <property type="term" value="P:double-strand break repair"/>
    <property type="evidence" value="ECO:0007669"/>
    <property type="project" value="EnsemblMetazoa"/>
</dbReference>
<dbReference type="GO" id="GO:0030716">
    <property type="term" value="P:oocyte fate determination"/>
    <property type="evidence" value="ECO:0007669"/>
    <property type="project" value="EnsemblMetazoa"/>
</dbReference>
<dbReference type="AlphaFoldDB" id="B4NCV9"/>
<accession>B4NCV9</accession>
<dbReference type="SUPFAM" id="SSF50249">
    <property type="entry name" value="Nucleic acid-binding proteins"/>
    <property type="match status" value="1"/>
</dbReference>
<keyword evidence="6" id="KW-1185">Reference proteome</keyword>
<dbReference type="OrthoDB" id="9937820at2759"/>
<proteinExistence type="inferred from homology"/>
<reference evidence="5 6" key="1">
    <citation type="journal article" date="2007" name="Nature">
        <title>Evolution of genes and genomes on the Drosophila phylogeny.</title>
        <authorList>
            <consortium name="Drosophila 12 Genomes Consortium"/>
            <person name="Clark A.G."/>
            <person name="Eisen M.B."/>
            <person name="Smith D.R."/>
            <person name="Bergman C.M."/>
            <person name="Oliver B."/>
            <person name="Markow T.A."/>
            <person name="Kaufman T.C."/>
            <person name="Kellis M."/>
            <person name="Gelbart W."/>
            <person name="Iyer V.N."/>
            <person name="Pollard D.A."/>
            <person name="Sackton T.B."/>
            <person name="Larracuente A.M."/>
            <person name="Singh N.D."/>
            <person name="Abad J.P."/>
            <person name="Abt D.N."/>
            <person name="Adryan B."/>
            <person name="Aguade M."/>
            <person name="Akashi H."/>
            <person name="Anderson W.W."/>
            <person name="Aquadro C.F."/>
            <person name="Ardell D.H."/>
            <person name="Arguello R."/>
            <person name="Artieri C.G."/>
            <person name="Barbash D.A."/>
            <person name="Barker D."/>
            <person name="Barsanti P."/>
            <person name="Batterham P."/>
            <person name="Batzoglou S."/>
            <person name="Begun D."/>
            <person name="Bhutkar A."/>
            <person name="Blanco E."/>
            <person name="Bosak S.A."/>
            <person name="Bradley R.K."/>
            <person name="Brand A.D."/>
            <person name="Brent M.R."/>
            <person name="Brooks A.N."/>
            <person name="Brown R.H."/>
            <person name="Butlin R.K."/>
            <person name="Caggese C."/>
            <person name="Calvi B.R."/>
            <person name="Bernardo de Carvalho A."/>
            <person name="Caspi A."/>
            <person name="Castrezana S."/>
            <person name="Celniker S.E."/>
            <person name="Chang J.L."/>
            <person name="Chapple C."/>
            <person name="Chatterji S."/>
            <person name="Chinwalla A."/>
            <person name="Civetta A."/>
            <person name="Clifton S.W."/>
            <person name="Comeron J.M."/>
            <person name="Costello J.C."/>
            <person name="Coyne J.A."/>
            <person name="Daub J."/>
            <person name="David R.G."/>
            <person name="Delcher A.L."/>
            <person name="Delehaunty K."/>
            <person name="Do C.B."/>
            <person name="Ebling H."/>
            <person name="Edwards K."/>
            <person name="Eickbush T."/>
            <person name="Evans J.D."/>
            <person name="Filipski A."/>
            <person name="Findeiss S."/>
            <person name="Freyhult E."/>
            <person name="Fulton L."/>
            <person name="Fulton R."/>
            <person name="Garcia A.C."/>
            <person name="Gardiner A."/>
            <person name="Garfield D.A."/>
            <person name="Garvin B.E."/>
            <person name="Gibson G."/>
            <person name="Gilbert D."/>
            <person name="Gnerre S."/>
            <person name="Godfrey J."/>
            <person name="Good R."/>
            <person name="Gotea V."/>
            <person name="Gravely B."/>
            <person name="Greenberg A.J."/>
            <person name="Griffiths-Jones S."/>
            <person name="Gross S."/>
            <person name="Guigo R."/>
            <person name="Gustafson E.A."/>
            <person name="Haerty W."/>
            <person name="Hahn M.W."/>
            <person name="Halligan D.L."/>
            <person name="Halpern A.L."/>
            <person name="Halter G.M."/>
            <person name="Han M.V."/>
            <person name="Heger A."/>
            <person name="Hillier L."/>
            <person name="Hinrichs A.S."/>
            <person name="Holmes I."/>
            <person name="Hoskins R.A."/>
            <person name="Hubisz M.J."/>
            <person name="Hultmark D."/>
            <person name="Huntley M.A."/>
            <person name="Jaffe D.B."/>
            <person name="Jagadeeshan S."/>
            <person name="Jeck W.R."/>
            <person name="Johnson J."/>
            <person name="Jones C.D."/>
            <person name="Jordan W.C."/>
            <person name="Karpen G.H."/>
            <person name="Kataoka E."/>
            <person name="Keightley P.D."/>
            <person name="Kheradpour P."/>
            <person name="Kirkness E.F."/>
            <person name="Koerich L.B."/>
            <person name="Kristiansen K."/>
            <person name="Kudrna D."/>
            <person name="Kulathinal R.J."/>
            <person name="Kumar S."/>
            <person name="Kwok R."/>
            <person name="Lander E."/>
            <person name="Langley C.H."/>
            <person name="Lapoint R."/>
            <person name="Lazzaro B.P."/>
            <person name="Lee S.J."/>
            <person name="Levesque L."/>
            <person name="Li R."/>
            <person name="Lin C.F."/>
            <person name="Lin M.F."/>
            <person name="Lindblad-Toh K."/>
            <person name="Llopart A."/>
            <person name="Long M."/>
            <person name="Low L."/>
            <person name="Lozovsky E."/>
            <person name="Lu J."/>
            <person name="Luo M."/>
            <person name="Machado C.A."/>
            <person name="Makalowski W."/>
            <person name="Marzo M."/>
            <person name="Matsuda M."/>
            <person name="Matzkin L."/>
            <person name="McAllister B."/>
            <person name="McBride C.S."/>
            <person name="McKernan B."/>
            <person name="McKernan K."/>
            <person name="Mendez-Lago M."/>
            <person name="Minx P."/>
            <person name="Mollenhauer M.U."/>
            <person name="Montooth K."/>
            <person name="Mount S.M."/>
            <person name="Mu X."/>
            <person name="Myers E."/>
            <person name="Negre B."/>
            <person name="Newfeld S."/>
            <person name="Nielsen R."/>
            <person name="Noor M.A."/>
            <person name="O'Grady P."/>
            <person name="Pachter L."/>
            <person name="Papaceit M."/>
            <person name="Parisi M.J."/>
            <person name="Parisi M."/>
            <person name="Parts L."/>
            <person name="Pedersen J.S."/>
            <person name="Pesole G."/>
            <person name="Phillippy A.M."/>
            <person name="Ponting C.P."/>
            <person name="Pop M."/>
            <person name="Porcelli D."/>
            <person name="Powell J.R."/>
            <person name="Prohaska S."/>
            <person name="Pruitt K."/>
            <person name="Puig M."/>
            <person name="Quesneville H."/>
            <person name="Ram K.R."/>
            <person name="Rand D."/>
            <person name="Rasmussen M.D."/>
            <person name="Reed L.K."/>
            <person name="Reenan R."/>
            <person name="Reily A."/>
            <person name="Remington K.A."/>
            <person name="Rieger T.T."/>
            <person name="Ritchie M.G."/>
            <person name="Robin C."/>
            <person name="Rogers Y.H."/>
            <person name="Rohde C."/>
            <person name="Rozas J."/>
            <person name="Rubenfield M.J."/>
            <person name="Ruiz A."/>
            <person name="Russo S."/>
            <person name="Salzberg S.L."/>
            <person name="Sanchez-Gracia A."/>
            <person name="Saranga D.J."/>
            <person name="Sato H."/>
            <person name="Schaeffer S.W."/>
            <person name="Schatz M.C."/>
            <person name="Schlenke T."/>
            <person name="Schwartz R."/>
            <person name="Segarra C."/>
            <person name="Singh R.S."/>
            <person name="Sirot L."/>
            <person name="Sirota M."/>
            <person name="Sisneros N.B."/>
            <person name="Smith C.D."/>
            <person name="Smith T.F."/>
            <person name="Spieth J."/>
            <person name="Stage D.E."/>
            <person name="Stark A."/>
            <person name="Stephan W."/>
            <person name="Strausberg R.L."/>
            <person name="Strempel S."/>
            <person name="Sturgill D."/>
            <person name="Sutton G."/>
            <person name="Sutton G.G."/>
            <person name="Tao W."/>
            <person name="Teichmann S."/>
            <person name="Tobari Y.N."/>
            <person name="Tomimura Y."/>
            <person name="Tsolas J.M."/>
            <person name="Valente V.L."/>
            <person name="Venter E."/>
            <person name="Venter J.C."/>
            <person name="Vicario S."/>
            <person name="Vieira F.G."/>
            <person name="Vilella A.J."/>
            <person name="Villasante A."/>
            <person name="Walenz B."/>
            <person name="Wang J."/>
            <person name="Wasserman M."/>
            <person name="Watts T."/>
            <person name="Wilson D."/>
            <person name="Wilson R.K."/>
            <person name="Wing R.A."/>
            <person name="Wolfner M.F."/>
            <person name="Wong A."/>
            <person name="Wong G.K."/>
            <person name="Wu C.I."/>
            <person name="Wu G."/>
            <person name="Yamamoto D."/>
            <person name="Yang H.P."/>
            <person name="Yang S.P."/>
            <person name="Yorke J.A."/>
            <person name="Yoshida K."/>
            <person name="Zdobnov E."/>
            <person name="Zhang P."/>
            <person name="Zhang Y."/>
            <person name="Zimin A.V."/>
            <person name="Baldwin J."/>
            <person name="Abdouelleil A."/>
            <person name="Abdulkadir J."/>
            <person name="Abebe A."/>
            <person name="Abera B."/>
            <person name="Abreu J."/>
            <person name="Acer S.C."/>
            <person name="Aftuck L."/>
            <person name="Alexander A."/>
            <person name="An P."/>
            <person name="Anderson E."/>
            <person name="Anderson S."/>
            <person name="Arachi H."/>
            <person name="Azer M."/>
            <person name="Bachantsang P."/>
            <person name="Barry A."/>
            <person name="Bayul T."/>
            <person name="Berlin A."/>
            <person name="Bessette D."/>
            <person name="Bloom T."/>
            <person name="Blye J."/>
            <person name="Boguslavskiy L."/>
            <person name="Bonnet C."/>
            <person name="Boukhgalter B."/>
            <person name="Bourzgui I."/>
            <person name="Brown A."/>
            <person name="Cahill P."/>
            <person name="Channer S."/>
            <person name="Cheshatsang Y."/>
            <person name="Chuda L."/>
            <person name="Citroen M."/>
            <person name="Collymore A."/>
            <person name="Cooke P."/>
            <person name="Costello M."/>
            <person name="D'Aco K."/>
            <person name="Daza R."/>
            <person name="De Haan G."/>
            <person name="DeGray S."/>
            <person name="DeMaso C."/>
            <person name="Dhargay N."/>
            <person name="Dooley K."/>
            <person name="Dooley E."/>
            <person name="Doricent M."/>
            <person name="Dorje P."/>
            <person name="Dorjee K."/>
            <person name="Dupes A."/>
            <person name="Elong R."/>
            <person name="Falk J."/>
            <person name="Farina A."/>
            <person name="Faro S."/>
            <person name="Ferguson D."/>
            <person name="Fisher S."/>
            <person name="Foley C.D."/>
            <person name="Franke A."/>
            <person name="Friedrich D."/>
            <person name="Gadbois L."/>
            <person name="Gearin G."/>
            <person name="Gearin C.R."/>
            <person name="Giannoukos G."/>
            <person name="Goode T."/>
            <person name="Graham J."/>
            <person name="Grandbois E."/>
            <person name="Grewal S."/>
            <person name="Gyaltsen K."/>
            <person name="Hafez N."/>
            <person name="Hagos B."/>
            <person name="Hall J."/>
            <person name="Henson C."/>
            <person name="Hollinger A."/>
            <person name="Honan T."/>
            <person name="Huard M.D."/>
            <person name="Hughes L."/>
            <person name="Hurhula B."/>
            <person name="Husby M.E."/>
            <person name="Kamat A."/>
            <person name="Kanga B."/>
            <person name="Kashin S."/>
            <person name="Khazanovich D."/>
            <person name="Kisner P."/>
            <person name="Lance K."/>
            <person name="Lara M."/>
            <person name="Lee W."/>
            <person name="Lennon N."/>
            <person name="Letendre F."/>
            <person name="LeVine R."/>
            <person name="Lipovsky A."/>
            <person name="Liu X."/>
            <person name="Liu J."/>
            <person name="Liu S."/>
            <person name="Lokyitsang T."/>
            <person name="Lokyitsang Y."/>
            <person name="Lubonja R."/>
            <person name="Lui A."/>
            <person name="MacDonald P."/>
            <person name="Magnisalis V."/>
            <person name="Maru K."/>
            <person name="Matthews C."/>
            <person name="McCusker W."/>
            <person name="McDonough S."/>
            <person name="Mehta T."/>
            <person name="Meldrim J."/>
            <person name="Meneus L."/>
            <person name="Mihai O."/>
            <person name="Mihalev A."/>
            <person name="Mihova T."/>
            <person name="Mittelman R."/>
            <person name="Mlenga V."/>
            <person name="Montmayeur A."/>
            <person name="Mulrain L."/>
            <person name="Navidi A."/>
            <person name="Naylor J."/>
            <person name="Negash T."/>
            <person name="Nguyen T."/>
            <person name="Nguyen N."/>
            <person name="Nicol R."/>
            <person name="Norbu C."/>
            <person name="Norbu N."/>
            <person name="Novod N."/>
            <person name="O'Neill B."/>
            <person name="Osman S."/>
            <person name="Markiewicz E."/>
            <person name="Oyono O.L."/>
            <person name="Patti C."/>
            <person name="Phunkhang P."/>
            <person name="Pierre F."/>
            <person name="Priest M."/>
            <person name="Raghuraman S."/>
            <person name="Rege F."/>
            <person name="Reyes R."/>
            <person name="Rise C."/>
            <person name="Rogov P."/>
            <person name="Ross K."/>
            <person name="Ryan E."/>
            <person name="Settipalli S."/>
            <person name="Shea T."/>
            <person name="Sherpa N."/>
            <person name="Shi L."/>
            <person name="Shih D."/>
            <person name="Sparrow T."/>
            <person name="Spaulding J."/>
            <person name="Stalker J."/>
            <person name="Stange-Thomann N."/>
            <person name="Stavropoulos S."/>
            <person name="Stone C."/>
            <person name="Strader C."/>
            <person name="Tesfaye S."/>
            <person name="Thomson T."/>
            <person name="Thoulutsang Y."/>
            <person name="Thoulutsang D."/>
            <person name="Topham K."/>
            <person name="Topping I."/>
            <person name="Tsamla T."/>
            <person name="Vassiliev H."/>
            <person name="Vo A."/>
            <person name="Wangchuk T."/>
            <person name="Wangdi T."/>
            <person name="Weiand M."/>
            <person name="Wilkinson J."/>
            <person name="Wilson A."/>
            <person name="Yadav S."/>
            <person name="Young G."/>
            <person name="Yu Q."/>
            <person name="Zembek L."/>
            <person name="Zhong D."/>
            <person name="Zimmer A."/>
            <person name="Zwirko Z."/>
            <person name="Jaffe D.B."/>
            <person name="Alvarez P."/>
            <person name="Brockman W."/>
            <person name="Butler J."/>
            <person name="Chin C."/>
            <person name="Gnerre S."/>
            <person name="Grabherr M."/>
            <person name="Kleber M."/>
            <person name="Mauceli E."/>
            <person name="MacCallum I."/>
        </authorList>
    </citation>
    <scope>NUCLEOTIDE SEQUENCE [LARGE SCALE GENOMIC DNA]</scope>
    <source>
        <strain evidence="6">Tucson 14030-0811.24</strain>
    </source>
</reference>
<feature type="domain" description="MEIOB-like N-terminal" evidence="4">
    <location>
        <begin position="4"/>
        <end position="150"/>
    </location>
</feature>
<dbReference type="PANTHER" id="PTHR21166:SF2">
    <property type="entry name" value="CELL DIVISION CONTROL PROTEIN 24 OB DOMAIN-CONTAINING PROTEIN-RELATED"/>
    <property type="match status" value="1"/>
</dbReference>
<evidence type="ECO:0000259" key="4">
    <source>
        <dbReference type="Pfam" id="PF24903"/>
    </source>
</evidence>
<evidence type="ECO:0000256" key="1">
    <source>
        <dbReference type="ARBA" id="ARBA00023125"/>
    </source>
</evidence>
<evidence type="ECO:0000313" key="6">
    <source>
        <dbReference type="Proteomes" id="UP000007798"/>
    </source>
</evidence>
<dbReference type="GO" id="GO:0000712">
    <property type="term" value="P:resolution of meiotic recombination intermediates"/>
    <property type="evidence" value="ECO:0007669"/>
    <property type="project" value="EnsemblMetazoa"/>
</dbReference>
<dbReference type="FunCoup" id="B4NCV9">
    <property type="interactions" value="3"/>
</dbReference>
<dbReference type="GO" id="GO:0032991">
    <property type="term" value="C:protein-containing complex"/>
    <property type="evidence" value="ECO:0007669"/>
    <property type="project" value="EnsemblMetazoa"/>
</dbReference>
<keyword evidence="1" id="KW-0238">DNA-binding</keyword>
<dbReference type="KEGG" id="dwi:6649154"/>
<dbReference type="Pfam" id="PF24903">
    <property type="entry name" value="OB_MEIOB_N"/>
    <property type="match status" value="1"/>
</dbReference>
<dbReference type="SMR" id="B4NCV9"/>
<dbReference type="GO" id="GO:0003697">
    <property type="term" value="F:single-stranded DNA binding"/>
    <property type="evidence" value="ECO:0007669"/>
    <property type="project" value="TreeGrafter"/>
</dbReference>
<evidence type="ECO:0000313" key="5">
    <source>
        <dbReference type="EMBL" id="EDW82668.2"/>
    </source>
</evidence>
<dbReference type="HOGENOM" id="CLU_042457_1_0_1"/>
<dbReference type="InterPro" id="IPR052469">
    <property type="entry name" value="MEIOB"/>
</dbReference>
<dbReference type="InterPro" id="IPR056880">
    <property type="entry name" value="OB_MEIOB_N"/>
</dbReference>
<evidence type="ECO:0000256" key="2">
    <source>
        <dbReference type="ARBA" id="ARBA00023254"/>
    </source>
</evidence>
<dbReference type="PANTHER" id="PTHR21166">
    <property type="entry name" value="CELL DIVISION CONTROL PROTEIN 24 OB DOMAIN-CONTAINING PROTEIN-RELATED"/>
    <property type="match status" value="1"/>
</dbReference>
<protein>
    <recommendedName>
        <fullName evidence="4">MEIOB-like N-terminal domain-containing protein</fullName>
    </recommendedName>
</protein>
<comment type="similarity">
    <text evidence="3">Belongs to the MEIOB family.</text>
</comment>
<dbReference type="GO" id="GO:0008310">
    <property type="term" value="F:single-stranded DNA 3'-5' DNA exonuclease activity"/>
    <property type="evidence" value="ECO:0007669"/>
    <property type="project" value="TreeGrafter"/>
</dbReference>
<evidence type="ECO:0000256" key="3">
    <source>
        <dbReference type="ARBA" id="ARBA00038329"/>
    </source>
</evidence>
<gene>
    <name evidence="5" type="primary">Dwil\GK25013</name>
    <name evidence="5" type="ORF">Dwil_GK25013</name>
</gene>
<dbReference type="EMBL" id="CH964239">
    <property type="protein sequence ID" value="EDW82668.2"/>
    <property type="molecule type" value="Genomic_DNA"/>
</dbReference>
<dbReference type="Proteomes" id="UP000007798">
    <property type="component" value="Unassembled WGS sequence"/>
</dbReference>
<dbReference type="eggNOG" id="KOG0851">
    <property type="taxonomic scope" value="Eukaryota"/>
</dbReference>